<reference evidence="2" key="1">
    <citation type="submission" date="2022-06" db="EMBL/GenBank/DDBJ databases">
        <authorList>
            <person name="Berger JAMES D."/>
            <person name="Berger JAMES D."/>
        </authorList>
    </citation>
    <scope>NUCLEOTIDE SEQUENCE [LARGE SCALE GENOMIC DNA]</scope>
</reference>
<dbReference type="PANTHER" id="PTHR33332">
    <property type="entry name" value="REVERSE TRANSCRIPTASE DOMAIN-CONTAINING PROTEIN"/>
    <property type="match status" value="1"/>
</dbReference>
<dbReference type="InterPro" id="IPR005135">
    <property type="entry name" value="Endo/exonuclease/phosphatase"/>
</dbReference>
<evidence type="ECO:0000259" key="1">
    <source>
        <dbReference type="PROSITE" id="PS50878"/>
    </source>
</evidence>
<dbReference type="WBParaSite" id="TREG1_100820.1">
    <property type="protein sequence ID" value="TREG1_100820.1"/>
    <property type="gene ID" value="TREG1_100820"/>
</dbReference>
<dbReference type="Pfam" id="PF00078">
    <property type="entry name" value="RVT_1"/>
    <property type="match status" value="1"/>
</dbReference>
<dbReference type="SUPFAM" id="SSF56219">
    <property type="entry name" value="DNase I-like"/>
    <property type="match status" value="1"/>
</dbReference>
<dbReference type="Gene3D" id="3.60.10.10">
    <property type="entry name" value="Endonuclease/exonuclease/phosphatase"/>
    <property type="match status" value="1"/>
</dbReference>
<dbReference type="SUPFAM" id="SSF56672">
    <property type="entry name" value="DNA/RNA polymerases"/>
    <property type="match status" value="1"/>
</dbReference>
<dbReference type="Pfam" id="PF14529">
    <property type="entry name" value="Exo_endo_phos_2"/>
    <property type="match status" value="1"/>
</dbReference>
<dbReference type="PROSITE" id="PS50878">
    <property type="entry name" value="RT_POL"/>
    <property type="match status" value="1"/>
</dbReference>
<dbReference type="Proteomes" id="UP000050795">
    <property type="component" value="Unassembled WGS sequence"/>
</dbReference>
<dbReference type="InterPro" id="IPR036691">
    <property type="entry name" value="Endo/exonu/phosph_ase_sf"/>
</dbReference>
<proteinExistence type="predicted"/>
<keyword evidence="2" id="KW-1185">Reference proteome</keyword>
<dbReference type="GO" id="GO:0003824">
    <property type="term" value="F:catalytic activity"/>
    <property type="evidence" value="ECO:0007669"/>
    <property type="project" value="InterPro"/>
</dbReference>
<name>A0AA85IPB3_TRIRE</name>
<reference evidence="3" key="2">
    <citation type="submission" date="2023-11" db="UniProtKB">
        <authorList>
            <consortium name="WormBaseParasite"/>
        </authorList>
    </citation>
    <scope>IDENTIFICATION</scope>
</reference>
<dbReference type="CDD" id="cd01650">
    <property type="entry name" value="RT_nLTR_like"/>
    <property type="match status" value="1"/>
</dbReference>
<accession>A0AA85IPB3</accession>
<sequence>MAPRTTSLHTNSDVQTPSPTSFSFINSCGADAQIDLGYGDILSQFVVSRDLFTILLINARSLINKISELRTLLLVAKPTVALITESWCSSSVLDVHIGIDDYTVHRANRDCKRGGGCLIYIHNSFVVSKVEDETMNNVPDSLWVVLHGDKYKLLIGCVYRAPSATKETDALLAKSFAHASSFSANYKIIAGDFNLPEVNWLTSSGPQRFDELLATIDCYGWQQHVQTPTRGDNILDLVFCHDTIPVSTYVGNRFSSSDHRMVLCSLPFSPLNTGNKQDSGSTICRSYKYTDWGLVQELIRLCQWDDYFTTDSLEALVTLFYRNVTLCLDTVAPNKIVKLSRHRTEYIPRAHRNKLRKLKKQYYSTKDISLLLSIHESLESIKRLRSQKDLDEELTALESTSKVYNLTALLKKRMQSAREIPYLLHDKVIYNEPATICELFSDWFANFSLETHMPGETAPLTISSLESIVFTNQLIVQAIKSLKPSTSTGPDGLASIIFKNSGCDIPLLLLKFFSISMDTGTYPSEWKTSFIIPHYKSGDRANVRNYRPINITPVISRIMEKVVKDQLSDYLIREDLVTRSQHGFLKNRSCVTCHFDFFNCITSNREARKLVVVLYFDISRAFDMVSHSILFEKLYSCGIRNPLLNWLKSFLSNRVQITKVGSVLSHPRQISSGVVQGSVLGPLLFTVYINSICKCFTSGKPFLYADDLKVVYSCYTHELSDMVDKIHLELSSLATWCAESCLNFNIDKCGWICIGNSKLDLNLEINGRKLAKLNSVVDLGIRYSSNLTFAEQTDYARRKTRRLIGCITRNFFCCETRVLLYKVCVRPILEYCPFILSGLRQNDKLKLEGVQRQFTSRTLGLESSLEYHERCVRLRLEPLWKRRLKLNLIFYYKLTNLLLHSSEPITKPTAVVSYNLRNHHNLAAIEHCQTYVRYNFFLNKFSVIWNRLPANVRDANTLPVFISSVTRLLKDDNALIRLTLTPSFSPYIDILSCLNV</sequence>
<feature type="domain" description="Reverse transcriptase" evidence="1">
    <location>
        <begin position="515"/>
        <end position="770"/>
    </location>
</feature>
<evidence type="ECO:0000313" key="3">
    <source>
        <dbReference type="WBParaSite" id="TREG1_100820.1"/>
    </source>
</evidence>
<organism evidence="2 3">
    <name type="scientific">Trichobilharzia regenti</name>
    <name type="common">Nasal bird schistosome</name>
    <dbReference type="NCBI Taxonomy" id="157069"/>
    <lineage>
        <taxon>Eukaryota</taxon>
        <taxon>Metazoa</taxon>
        <taxon>Spiralia</taxon>
        <taxon>Lophotrochozoa</taxon>
        <taxon>Platyhelminthes</taxon>
        <taxon>Trematoda</taxon>
        <taxon>Digenea</taxon>
        <taxon>Strigeidida</taxon>
        <taxon>Schistosomatoidea</taxon>
        <taxon>Schistosomatidae</taxon>
        <taxon>Trichobilharzia</taxon>
    </lineage>
</organism>
<dbReference type="InterPro" id="IPR000477">
    <property type="entry name" value="RT_dom"/>
</dbReference>
<protein>
    <recommendedName>
        <fullName evidence="1">Reverse transcriptase domain-containing protein</fullName>
    </recommendedName>
</protein>
<dbReference type="AlphaFoldDB" id="A0AA85IPB3"/>
<dbReference type="InterPro" id="IPR043502">
    <property type="entry name" value="DNA/RNA_pol_sf"/>
</dbReference>
<evidence type="ECO:0000313" key="2">
    <source>
        <dbReference type="Proteomes" id="UP000050795"/>
    </source>
</evidence>